<reference evidence="12" key="1">
    <citation type="submission" date="2020-02" db="EMBL/GenBank/DDBJ databases">
        <authorList>
            <person name="Meier V. D."/>
        </authorList>
    </citation>
    <scope>NUCLEOTIDE SEQUENCE</scope>
    <source>
        <strain evidence="12">AVDCRST_MAG89</strain>
    </source>
</reference>
<dbReference type="SUPFAM" id="SSF51735">
    <property type="entry name" value="NAD(P)-binding Rossmann-fold domains"/>
    <property type="match status" value="1"/>
</dbReference>
<keyword evidence="4" id="KW-0633">Potassium transport</keyword>
<comment type="subcellular location">
    <subcellularLocation>
        <location evidence="1">Endomembrane system</location>
        <topology evidence="1">Multi-pass membrane protein</topology>
    </subcellularLocation>
</comment>
<feature type="transmembrane region" description="Helical" evidence="10">
    <location>
        <begin position="6"/>
        <end position="28"/>
    </location>
</feature>
<keyword evidence="8" id="KW-0406">Ion transport</keyword>
<organism evidence="12">
    <name type="scientific">uncultured Gemmatimonadota bacterium</name>
    <dbReference type="NCBI Taxonomy" id="203437"/>
    <lineage>
        <taxon>Bacteria</taxon>
        <taxon>Pseudomonadati</taxon>
        <taxon>Gemmatimonadota</taxon>
        <taxon>environmental samples</taxon>
    </lineage>
</organism>
<keyword evidence="6" id="KW-0630">Potassium</keyword>
<dbReference type="GO" id="GO:1902600">
    <property type="term" value="P:proton transmembrane transport"/>
    <property type="evidence" value="ECO:0007669"/>
    <property type="project" value="InterPro"/>
</dbReference>
<dbReference type="AlphaFoldDB" id="A0A6J4MMB6"/>
<evidence type="ECO:0000256" key="9">
    <source>
        <dbReference type="ARBA" id="ARBA00023136"/>
    </source>
</evidence>
<evidence type="ECO:0000313" key="12">
    <source>
        <dbReference type="EMBL" id="CAA9361356.1"/>
    </source>
</evidence>
<dbReference type="InterPro" id="IPR003148">
    <property type="entry name" value="RCK_N"/>
</dbReference>
<evidence type="ECO:0000256" key="4">
    <source>
        <dbReference type="ARBA" id="ARBA00022538"/>
    </source>
</evidence>
<feature type="transmembrane region" description="Helical" evidence="10">
    <location>
        <begin position="94"/>
        <end position="113"/>
    </location>
</feature>
<evidence type="ECO:0000256" key="7">
    <source>
        <dbReference type="ARBA" id="ARBA00022989"/>
    </source>
</evidence>
<feature type="transmembrane region" description="Helical" evidence="10">
    <location>
        <begin position="151"/>
        <end position="171"/>
    </location>
</feature>
<dbReference type="GO" id="GO:0012505">
    <property type="term" value="C:endomembrane system"/>
    <property type="evidence" value="ECO:0007669"/>
    <property type="project" value="UniProtKB-SubCell"/>
</dbReference>
<dbReference type="PANTHER" id="PTHR46157:SF4">
    <property type="entry name" value="K(+) EFFLUX ANTIPORTER 3, CHLOROPLASTIC"/>
    <property type="match status" value="1"/>
</dbReference>
<dbReference type="Pfam" id="PF02254">
    <property type="entry name" value="TrkA_N"/>
    <property type="match status" value="1"/>
</dbReference>
<dbReference type="Gene3D" id="1.20.1530.20">
    <property type="match status" value="1"/>
</dbReference>
<evidence type="ECO:0000256" key="8">
    <source>
        <dbReference type="ARBA" id="ARBA00023065"/>
    </source>
</evidence>
<dbReference type="GO" id="GO:0005886">
    <property type="term" value="C:plasma membrane"/>
    <property type="evidence" value="ECO:0007669"/>
    <property type="project" value="TreeGrafter"/>
</dbReference>
<keyword evidence="5 10" id="KW-0812">Transmembrane</keyword>
<dbReference type="FunFam" id="3.40.50.720:FF:000036">
    <property type="entry name" value="Glutathione-regulated potassium-efflux system protein KefB"/>
    <property type="match status" value="1"/>
</dbReference>
<evidence type="ECO:0000256" key="2">
    <source>
        <dbReference type="ARBA" id="ARBA00022448"/>
    </source>
</evidence>
<keyword evidence="9 10" id="KW-0472">Membrane</keyword>
<evidence type="ECO:0000256" key="3">
    <source>
        <dbReference type="ARBA" id="ARBA00022449"/>
    </source>
</evidence>
<proteinExistence type="predicted"/>
<dbReference type="Pfam" id="PF00999">
    <property type="entry name" value="Na_H_Exchanger"/>
    <property type="match status" value="1"/>
</dbReference>
<feature type="domain" description="RCK N-terminal" evidence="11">
    <location>
        <begin position="228"/>
        <end position="352"/>
    </location>
</feature>
<feature type="non-terminal residue" evidence="12">
    <location>
        <position position="1"/>
    </location>
</feature>
<feature type="transmembrane region" description="Helical" evidence="10">
    <location>
        <begin position="119"/>
        <end position="139"/>
    </location>
</feature>
<accession>A0A6J4MMB6</accession>
<dbReference type="InterPro" id="IPR038770">
    <property type="entry name" value="Na+/solute_symporter_sf"/>
</dbReference>
<keyword evidence="3" id="KW-0050">Antiport</keyword>
<dbReference type="GO" id="GO:0015297">
    <property type="term" value="F:antiporter activity"/>
    <property type="evidence" value="ECO:0007669"/>
    <property type="project" value="UniProtKB-KW"/>
</dbReference>
<evidence type="ECO:0000256" key="10">
    <source>
        <dbReference type="SAM" id="Phobius"/>
    </source>
</evidence>
<dbReference type="GO" id="GO:0006813">
    <property type="term" value="P:potassium ion transport"/>
    <property type="evidence" value="ECO:0007669"/>
    <property type="project" value="UniProtKB-KW"/>
</dbReference>
<dbReference type="Gene3D" id="3.40.50.720">
    <property type="entry name" value="NAD(P)-binding Rossmann-like Domain"/>
    <property type="match status" value="1"/>
</dbReference>
<protein>
    <submittedName>
        <fullName evidence="12">Glutathione-regulated potassium-efflux system protein KefB/C</fullName>
    </submittedName>
</protein>
<evidence type="ECO:0000256" key="6">
    <source>
        <dbReference type="ARBA" id="ARBA00022958"/>
    </source>
</evidence>
<dbReference type="InterPro" id="IPR036291">
    <property type="entry name" value="NAD(P)-bd_dom_sf"/>
</dbReference>
<evidence type="ECO:0000256" key="5">
    <source>
        <dbReference type="ARBA" id="ARBA00022692"/>
    </source>
</evidence>
<gene>
    <name evidence="12" type="ORF">AVDCRST_MAG89-3763</name>
</gene>
<keyword evidence="7 10" id="KW-1133">Transmembrane helix</keyword>
<name>A0A6J4MMB6_9BACT</name>
<evidence type="ECO:0000259" key="11">
    <source>
        <dbReference type="PROSITE" id="PS51201"/>
    </source>
</evidence>
<dbReference type="PANTHER" id="PTHR46157">
    <property type="entry name" value="K(+) EFFLUX ANTIPORTER 3, CHLOROPLASTIC"/>
    <property type="match status" value="1"/>
</dbReference>
<feature type="transmembrane region" description="Helical" evidence="10">
    <location>
        <begin position="177"/>
        <end position="202"/>
    </location>
</feature>
<dbReference type="EMBL" id="CADCTV010000789">
    <property type="protein sequence ID" value="CAA9361356.1"/>
    <property type="molecule type" value="Genomic_DNA"/>
</dbReference>
<dbReference type="PROSITE" id="PS51201">
    <property type="entry name" value="RCK_N"/>
    <property type="match status" value="1"/>
</dbReference>
<sequence length="447" mass="48125">VSGLPAWAQTVAVLAAVAAVVLGGRFVTRPVFRVIGRSRSREIFTAAALLLVVGIALLMTRVGLSPALGTFLAGVVLAESEYRHELESDLEPFEGLLLGLFFIAVGATIDFGRVAAQPLAIAGLVAGLVAVKLVLLLVLARAFRLSRDQGLLFAFALPQVGEFAFVLLSFAEQEGVLGAAVTAPLVAAVALSMALTPLLMLLNERVIQPRLGPGAAPAREADRVAHAEHPVLIAGFGAFGATVGRLLAANGVGTTVLDIDSDRVELLRSLGLRVYYGDATRHELLRAAGAERARLLVLALDTPERTRELANAARKHFPHLTILARAFDWDDAHDLIASGVTHVYRESLDSSLRMGETALSLLGFRAHQAHRAAQKFRRHDEDSVRELTESREDRSRYLGAARRRIADLEQMLLADLEGVELDRDAGWDPESLREEVGRRAAPAPARE</sequence>
<evidence type="ECO:0000256" key="1">
    <source>
        <dbReference type="ARBA" id="ARBA00004127"/>
    </source>
</evidence>
<keyword evidence="2" id="KW-0813">Transport</keyword>
<dbReference type="InterPro" id="IPR006153">
    <property type="entry name" value="Cation/H_exchanger_TM"/>
</dbReference>